<dbReference type="AlphaFoldDB" id="A0A0G4EU22"/>
<feature type="compositionally biased region" description="Basic and acidic residues" evidence="2">
    <location>
        <begin position="403"/>
        <end position="418"/>
    </location>
</feature>
<feature type="compositionally biased region" description="Polar residues" evidence="2">
    <location>
        <begin position="548"/>
        <end position="559"/>
    </location>
</feature>
<dbReference type="OMA" id="WYLRHLE"/>
<dbReference type="PANTHER" id="PTHR21549:SF0">
    <property type="entry name" value="COILED-COIL DOMAIN-CONTAINING PROTEIN 112"/>
    <property type="match status" value="1"/>
</dbReference>
<feature type="compositionally biased region" description="Basic and acidic residues" evidence="2">
    <location>
        <begin position="424"/>
        <end position="472"/>
    </location>
</feature>
<sequence>MIRREDSDSSDDSDAPFFWRVIGRQRDDSSEEEDVPVRCPLSHSEVAEVEGAGGDAAKGGSSPELDGGGGEDEDGRSAGPRDRRQYLPSITEWNKERKQLALQEYVCAQDVRRHLAQPKLLDAALGEDLLREDEDLTAARRQWESHLWGQISCLKEQVGGLIDRWTVEEQQQREQLKHTTEQSLATFKEVARQEFDILAKEEAALSAGLKDLSRRVHSWTDGPPTPHSSRPRPSRPASARVRGSSLSHRNSGDLGPSQGTLTSTAARLRLWREQSEHPRSRGRRKALSIKDQLEQALACLEGVKEELRGVDKEIETKGGILGGWREDDHQIFLKVKTACRDHIHTQSFMDRLLLSLPSRTREEAAAHIEWYDHFAILQAERRLLIQKWRSLKQQIHRHQSRLQHSEEAKDPLLDDMHLTPAEERYRREKQEERESRQQEAKRRRVQEWRHMKNTEEAQRREEEEKRRKEEQRRHKLRSRREAEERRVLLRAIYHHKQQQQYIQQLADAAKATMRPTLTAEDRQRLRDREQQLFERRLRDVEELRRRSQSQAASPHQGRSVSARYAHIDARLLDDTESHASRLVTIQIEREERMGMRPSAHTATIAGSFGHRLPETTRRVRATPSWRNVAAAANSMQ</sequence>
<dbReference type="VEuPathDB" id="CryptoDB:Vbra_13203"/>
<feature type="region of interest" description="Disordered" evidence="2">
    <location>
        <begin position="216"/>
        <end position="261"/>
    </location>
</feature>
<feature type="region of interest" description="Disordered" evidence="2">
    <location>
        <begin position="542"/>
        <end position="561"/>
    </location>
</feature>
<proteinExistence type="predicted"/>
<organism evidence="3 4">
    <name type="scientific">Vitrella brassicaformis (strain CCMP3155)</name>
    <dbReference type="NCBI Taxonomy" id="1169540"/>
    <lineage>
        <taxon>Eukaryota</taxon>
        <taxon>Sar</taxon>
        <taxon>Alveolata</taxon>
        <taxon>Colpodellida</taxon>
        <taxon>Vitrellaceae</taxon>
        <taxon>Vitrella</taxon>
    </lineage>
</organism>
<name>A0A0G4EU22_VITBC</name>
<evidence type="ECO:0000256" key="1">
    <source>
        <dbReference type="ARBA" id="ARBA00023054"/>
    </source>
</evidence>
<evidence type="ECO:0000313" key="3">
    <source>
        <dbReference type="EMBL" id="CEM01573.1"/>
    </source>
</evidence>
<feature type="compositionally biased region" description="Basic and acidic residues" evidence="2">
    <location>
        <begin position="75"/>
        <end position="85"/>
    </location>
</feature>
<keyword evidence="1" id="KW-0175">Coiled coil</keyword>
<evidence type="ECO:0000313" key="4">
    <source>
        <dbReference type="Proteomes" id="UP000041254"/>
    </source>
</evidence>
<dbReference type="OrthoDB" id="2152435at2759"/>
<protein>
    <submittedName>
        <fullName evidence="3">Uncharacterized protein</fullName>
    </submittedName>
</protein>
<dbReference type="PANTHER" id="PTHR21549">
    <property type="entry name" value="MUTATED IN BLADDER CANCER 1"/>
    <property type="match status" value="1"/>
</dbReference>
<feature type="region of interest" description="Disordered" evidence="2">
    <location>
        <begin position="23"/>
        <end position="87"/>
    </location>
</feature>
<dbReference type="InParanoid" id="A0A0G4EU22"/>
<dbReference type="Proteomes" id="UP000041254">
    <property type="component" value="Unassembled WGS sequence"/>
</dbReference>
<feature type="region of interest" description="Disordered" evidence="2">
    <location>
        <begin position="399"/>
        <end position="418"/>
    </location>
</feature>
<dbReference type="EMBL" id="CDMY01000305">
    <property type="protein sequence ID" value="CEM01573.1"/>
    <property type="molecule type" value="Genomic_DNA"/>
</dbReference>
<evidence type="ECO:0000256" key="2">
    <source>
        <dbReference type="SAM" id="MobiDB-lite"/>
    </source>
</evidence>
<keyword evidence="4" id="KW-1185">Reference proteome</keyword>
<gene>
    <name evidence="3" type="ORF">Vbra_13203</name>
</gene>
<dbReference type="STRING" id="1169540.A0A0G4EU22"/>
<feature type="region of interest" description="Disordered" evidence="2">
    <location>
        <begin position="424"/>
        <end position="481"/>
    </location>
</feature>
<feature type="compositionally biased region" description="Low complexity" evidence="2">
    <location>
        <begin position="235"/>
        <end position="245"/>
    </location>
</feature>
<dbReference type="InterPro" id="IPR039902">
    <property type="entry name" value="CCDC148/CCDC112"/>
</dbReference>
<accession>A0A0G4EU22</accession>
<reference evidence="3 4" key="1">
    <citation type="submission" date="2014-11" db="EMBL/GenBank/DDBJ databases">
        <authorList>
            <person name="Zhu J."/>
            <person name="Qi W."/>
            <person name="Song R."/>
        </authorList>
    </citation>
    <scope>NUCLEOTIDE SEQUENCE [LARGE SCALE GENOMIC DNA]</scope>
</reference>